<name>A0ABV6A937_9PSEU</name>
<comment type="caution">
    <text evidence="1">The sequence shown here is derived from an EMBL/GenBank/DDBJ whole genome shotgun (WGS) entry which is preliminary data.</text>
</comment>
<sequence length="158" mass="16710">MTAALSPSELSPTHPALRAATIHSLGRRLDASEIQKFLEDLVSSSVPAPTGATASAKIAIWGKVTCEPDGQPWQYDTTIWGGPAYFGSSVGFLYTAYRSWDEFFRNVTSVHVQGIISGGGILQINWFNQGGTPVGQFNGAAGGIGVLEAGGSGRWSHR</sequence>
<keyword evidence="2" id="KW-1185">Reference proteome</keyword>
<evidence type="ECO:0000313" key="2">
    <source>
        <dbReference type="Proteomes" id="UP001589693"/>
    </source>
</evidence>
<dbReference type="EMBL" id="JBHLZU010000037">
    <property type="protein sequence ID" value="MFB9909697.1"/>
    <property type="molecule type" value="Genomic_DNA"/>
</dbReference>
<evidence type="ECO:0000313" key="1">
    <source>
        <dbReference type="EMBL" id="MFB9909697.1"/>
    </source>
</evidence>
<protein>
    <submittedName>
        <fullName evidence="1">Uncharacterized protein</fullName>
    </submittedName>
</protein>
<dbReference type="InterPro" id="IPR038625">
    <property type="entry name" value="R_equi_Vir_sf"/>
</dbReference>
<dbReference type="Proteomes" id="UP001589693">
    <property type="component" value="Unassembled WGS sequence"/>
</dbReference>
<proteinExistence type="predicted"/>
<dbReference type="RefSeq" id="WP_377862608.1">
    <property type="nucleotide sequence ID" value="NZ_JBHLZU010000037.1"/>
</dbReference>
<organism evidence="1 2">
    <name type="scientific">Allokutzneria oryzae</name>
    <dbReference type="NCBI Taxonomy" id="1378989"/>
    <lineage>
        <taxon>Bacteria</taxon>
        <taxon>Bacillati</taxon>
        <taxon>Actinomycetota</taxon>
        <taxon>Actinomycetes</taxon>
        <taxon>Pseudonocardiales</taxon>
        <taxon>Pseudonocardiaceae</taxon>
        <taxon>Allokutzneria</taxon>
    </lineage>
</organism>
<dbReference type="Gene3D" id="2.40.128.480">
    <property type="entry name" value="Rhodococcus equi virulence-associated protein"/>
    <property type="match status" value="1"/>
</dbReference>
<accession>A0ABV6A937</accession>
<reference evidence="1 2" key="1">
    <citation type="submission" date="2024-09" db="EMBL/GenBank/DDBJ databases">
        <authorList>
            <person name="Sun Q."/>
            <person name="Mori K."/>
        </authorList>
    </citation>
    <scope>NUCLEOTIDE SEQUENCE [LARGE SCALE GENOMIC DNA]</scope>
    <source>
        <strain evidence="1 2">TBRC 7907</strain>
    </source>
</reference>
<gene>
    <name evidence="1" type="ORF">ACFFQA_37680</name>
</gene>